<keyword evidence="14" id="KW-1185">Reference proteome</keyword>
<keyword evidence="2 11" id="KW-0812">Transmembrane</keyword>
<organism evidence="13 14">
    <name type="scientific">Epicoccum nigrum</name>
    <name type="common">Soil fungus</name>
    <name type="synonym">Epicoccum purpurascens</name>
    <dbReference type="NCBI Taxonomy" id="105696"/>
    <lineage>
        <taxon>Eukaryota</taxon>
        <taxon>Fungi</taxon>
        <taxon>Dikarya</taxon>
        <taxon>Ascomycota</taxon>
        <taxon>Pezizomycotina</taxon>
        <taxon>Dothideomycetes</taxon>
        <taxon>Pleosporomycetidae</taxon>
        <taxon>Pleosporales</taxon>
        <taxon>Pleosporineae</taxon>
        <taxon>Didymellaceae</taxon>
        <taxon>Epicoccum</taxon>
    </lineage>
</organism>
<dbReference type="AlphaFoldDB" id="A0A1Y2M9H3"/>
<comment type="similarity">
    <text evidence="8">Belongs to the MTC6 family.</text>
</comment>
<sequence>MSSNRDLYNPDQDAVNTRWIQPWSEAFRAQRDVGLRVPIDFHTLAAVSLAQACFVNNQFEHNAFLKCFSNLLGVGFPRFEVDVYWDALRSVWSLCPVELPRDDDAVQDDVHVVSGPTVSVSTGTANARVPETTATMPQPLKMRQTESHSSLTLSLSSSSADPVSSNSPAATSAPAQPTIVSYPTVNGPPLLQIGRYNCTSQMTLGLLTGLLEDFLQETATTTGATITFLNLNIHAAASLSDPDQPASQLTQDRAPQSGDRLSDIVTGNLSSVLYTPATLQDQRADLNSSWYDVEWDNIPARGYYPSSKNSEGNIITESGWPTEALMEFQEFKRVIVGFGAIDEQMTAYDISGDLADIFPPGTITQERQISFATSGQVISGCYLPSADGAITPQTNSSFARAPPPTISADQSSDLMTPISSVSNLTRCGIIPFLNQSLGGTTADENALPYAAYVRSTLWSWAPGQPLNATRQSSTANRCVVMTDSHYSGRWEVADCATRLHAACQDPNEPYHWEVSTESSDYASAETLCRSPLQFAVPHTALENAHLHAAWQNSREPSEPLFINLNQLGTADCWVIGINGTCPYLQSTDTNRTRIVVVPTIAAVIIFVCAALTFFIKCASNRREDRRGRGRKMLDGWEYEGVPS</sequence>
<evidence type="ECO:0000313" key="14">
    <source>
        <dbReference type="Proteomes" id="UP000193240"/>
    </source>
</evidence>
<dbReference type="CDD" id="cd00037">
    <property type="entry name" value="CLECT"/>
    <property type="match status" value="1"/>
</dbReference>
<dbReference type="InterPro" id="IPR016186">
    <property type="entry name" value="C-type_lectin-like/link_sf"/>
</dbReference>
<proteinExistence type="inferred from homology"/>
<evidence type="ECO:0000256" key="1">
    <source>
        <dbReference type="ARBA" id="ARBA00004479"/>
    </source>
</evidence>
<dbReference type="InParanoid" id="A0A1Y2M9H3"/>
<keyword evidence="4 11" id="KW-1133">Transmembrane helix</keyword>
<dbReference type="InterPro" id="IPR016187">
    <property type="entry name" value="CTDL_fold"/>
</dbReference>
<dbReference type="STRING" id="105696.A0A1Y2M9H3"/>
<evidence type="ECO:0000256" key="6">
    <source>
        <dbReference type="ARBA" id="ARBA00023180"/>
    </source>
</evidence>
<evidence type="ECO:0000256" key="2">
    <source>
        <dbReference type="ARBA" id="ARBA00022692"/>
    </source>
</evidence>
<keyword evidence="6" id="KW-0325">Glycoprotein</keyword>
<feature type="region of interest" description="Disordered" evidence="10">
    <location>
        <begin position="132"/>
        <end position="181"/>
    </location>
</feature>
<gene>
    <name evidence="13" type="ORF">B5807_02894</name>
</gene>
<feature type="region of interest" description="Disordered" evidence="10">
    <location>
        <begin position="240"/>
        <end position="260"/>
    </location>
</feature>
<dbReference type="InterPro" id="IPR057530">
    <property type="entry name" value="TIM-barrel_MTC6"/>
</dbReference>
<reference evidence="13 14" key="1">
    <citation type="journal article" date="2017" name="Genome Announc.">
        <title>Genome sequence of the saprophytic ascomycete Epicoccum nigrum ICMP 19927 strain isolated from New Zealand.</title>
        <authorList>
            <person name="Fokin M."/>
            <person name="Fleetwood D."/>
            <person name="Weir B.S."/>
            <person name="Villas-Boas S.G."/>
        </authorList>
    </citation>
    <scope>NUCLEOTIDE SEQUENCE [LARGE SCALE GENOMIC DNA]</scope>
    <source>
        <strain evidence="13 14">ICMP 19927</strain>
    </source>
</reference>
<evidence type="ECO:0000256" key="3">
    <source>
        <dbReference type="ARBA" id="ARBA00022729"/>
    </source>
</evidence>
<evidence type="ECO:0000256" key="9">
    <source>
        <dbReference type="ARBA" id="ARBA00039865"/>
    </source>
</evidence>
<dbReference type="Proteomes" id="UP000193240">
    <property type="component" value="Unassembled WGS sequence"/>
</dbReference>
<feature type="compositionally biased region" description="Polar residues" evidence="10">
    <location>
        <begin position="245"/>
        <end position="254"/>
    </location>
</feature>
<name>A0A1Y2M9H3_EPING</name>
<dbReference type="OMA" id="WGTIDPQ"/>
<feature type="domain" description="MTC6 partial TIM-barrel" evidence="12">
    <location>
        <begin position="26"/>
        <end position="438"/>
    </location>
</feature>
<feature type="compositionally biased region" description="Low complexity" evidence="10">
    <location>
        <begin position="147"/>
        <end position="177"/>
    </location>
</feature>
<accession>A0A1Y2M9H3</accession>
<evidence type="ECO:0000256" key="10">
    <source>
        <dbReference type="SAM" id="MobiDB-lite"/>
    </source>
</evidence>
<evidence type="ECO:0000256" key="5">
    <source>
        <dbReference type="ARBA" id="ARBA00023136"/>
    </source>
</evidence>
<keyword evidence="5 11" id="KW-0472">Membrane</keyword>
<protein>
    <recommendedName>
        <fullName evidence="9">Maintenance of telomere capping protein 6</fullName>
    </recommendedName>
</protein>
<dbReference type="Gene3D" id="3.10.100.10">
    <property type="entry name" value="Mannose-Binding Protein A, subunit A"/>
    <property type="match status" value="1"/>
</dbReference>
<comment type="subcellular location">
    <subcellularLocation>
        <location evidence="1">Membrane</location>
        <topology evidence="1">Single-pass type I membrane protein</topology>
    </subcellularLocation>
</comment>
<dbReference type="InterPro" id="IPR051008">
    <property type="entry name" value="Telomere_Capping_Maintenance"/>
</dbReference>
<keyword evidence="3" id="KW-0732">Signal</keyword>
<dbReference type="FunCoup" id="A0A1Y2M9H3">
    <property type="interactions" value="5"/>
</dbReference>
<feature type="transmembrane region" description="Helical" evidence="11">
    <location>
        <begin position="594"/>
        <end position="615"/>
    </location>
</feature>
<comment type="function">
    <text evidence="7">May be involved in telomere capping.</text>
</comment>
<dbReference type="Pfam" id="PF25506">
    <property type="entry name" value="TIM-barrel_MTC6"/>
    <property type="match status" value="1"/>
</dbReference>
<dbReference type="PANTHER" id="PTHR35518">
    <property type="entry name" value="MAINTENANCE OF TELOMOERE CAPPING"/>
    <property type="match status" value="1"/>
</dbReference>
<evidence type="ECO:0000256" key="11">
    <source>
        <dbReference type="SAM" id="Phobius"/>
    </source>
</evidence>
<dbReference type="PANTHER" id="PTHR35518:SF2">
    <property type="entry name" value="MAINTENANCE OF TELOMERE CAPPING PROTEIN 6"/>
    <property type="match status" value="1"/>
</dbReference>
<evidence type="ECO:0000256" key="8">
    <source>
        <dbReference type="ARBA" id="ARBA00038159"/>
    </source>
</evidence>
<evidence type="ECO:0000256" key="4">
    <source>
        <dbReference type="ARBA" id="ARBA00022989"/>
    </source>
</evidence>
<dbReference type="SUPFAM" id="SSF56436">
    <property type="entry name" value="C-type lectin-like"/>
    <property type="match status" value="1"/>
</dbReference>
<evidence type="ECO:0000259" key="12">
    <source>
        <dbReference type="Pfam" id="PF25506"/>
    </source>
</evidence>
<evidence type="ECO:0000256" key="7">
    <source>
        <dbReference type="ARBA" id="ARBA00037703"/>
    </source>
</evidence>
<dbReference type="GO" id="GO:0016020">
    <property type="term" value="C:membrane"/>
    <property type="evidence" value="ECO:0007669"/>
    <property type="project" value="UniProtKB-SubCell"/>
</dbReference>
<evidence type="ECO:0000313" key="13">
    <source>
        <dbReference type="EMBL" id="OSS52743.1"/>
    </source>
</evidence>
<dbReference type="EMBL" id="KZ107839">
    <property type="protein sequence ID" value="OSS52743.1"/>
    <property type="molecule type" value="Genomic_DNA"/>
</dbReference>